<dbReference type="RefSeq" id="WP_149567151.1">
    <property type="nucleotide sequence ID" value="NZ_CP035807.1"/>
</dbReference>
<keyword evidence="5 9" id="KW-0812">Transmembrane</keyword>
<evidence type="ECO:0000256" key="7">
    <source>
        <dbReference type="ARBA" id="ARBA00023136"/>
    </source>
</evidence>
<evidence type="ECO:0000256" key="1">
    <source>
        <dbReference type="ARBA" id="ARBA00004651"/>
    </source>
</evidence>
<dbReference type="GO" id="GO:0015297">
    <property type="term" value="F:antiporter activity"/>
    <property type="evidence" value="ECO:0007669"/>
    <property type="project" value="InterPro"/>
</dbReference>
<feature type="transmembrane region" description="Helical" evidence="9">
    <location>
        <begin position="126"/>
        <end position="146"/>
    </location>
</feature>
<comment type="similarity">
    <text evidence="2">Belongs to the arsenical resistance-3 (ACR3) (TC 2.A.59) family.</text>
</comment>
<dbReference type="InterPro" id="IPR046342">
    <property type="entry name" value="CBS_dom_sf"/>
</dbReference>
<keyword evidence="3" id="KW-0813">Transport</keyword>
<organism evidence="11 12">
    <name type="scientific">Thiospirochaeta perfilievii</name>
    <dbReference type="NCBI Taxonomy" id="252967"/>
    <lineage>
        <taxon>Bacteria</taxon>
        <taxon>Pseudomonadati</taxon>
        <taxon>Spirochaetota</taxon>
        <taxon>Spirochaetia</taxon>
        <taxon>Spirochaetales</taxon>
        <taxon>Spirochaetaceae</taxon>
        <taxon>Thiospirochaeta</taxon>
    </lineage>
</organism>
<evidence type="ECO:0000256" key="8">
    <source>
        <dbReference type="PROSITE-ProRule" id="PRU00703"/>
    </source>
</evidence>
<keyword evidence="12" id="KW-1185">Reference proteome</keyword>
<dbReference type="Proteomes" id="UP000323824">
    <property type="component" value="Chromosome"/>
</dbReference>
<feature type="transmembrane region" description="Helical" evidence="9">
    <location>
        <begin position="200"/>
        <end position="218"/>
    </location>
</feature>
<protein>
    <submittedName>
        <fullName evidence="11">CBS domain-containing protein</fullName>
    </submittedName>
</protein>
<feature type="transmembrane region" description="Helical" evidence="9">
    <location>
        <begin position="291"/>
        <end position="310"/>
    </location>
</feature>
<dbReference type="InterPro" id="IPR000644">
    <property type="entry name" value="CBS_dom"/>
</dbReference>
<dbReference type="InterPro" id="IPR002657">
    <property type="entry name" value="BilAc:Na_symport/Acr3"/>
</dbReference>
<evidence type="ECO:0000313" key="11">
    <source>
        <dbReference type="EMBL" id="QEN03894.1"/>
    </source>
</evidence>
<dbReference type="Gene3D" id="1.20.1530.20">
    <property type="match status" value="1"/>
</dbReference>
<evidence type="ECO:0000256" key="6">
    <source>
        <dbReference type="ARBA" id="ARBA00022989"/>
    </source>
</evidence>
<keyword evidence="8" id="KW-0129">CBS domain</keyword>
<dbReference type="SMART" id="SM00116">
    <property type="entry name" value="CBS"/>
    <property type="match status" value="2"/>
</dbReference>
<dbReference type="Pfam" id="PF00571">
    <property type="entry name" value="CBS"/>
    <property type="match status" value="2"/>
</dbReference>
<comment type="subcellular location">
    <subcellularLocation>
        <location evidence="1">Cell membrane</location>
        <topology evidence="1">Multi-pass membrane protein</topology>
    </subcellularLocation>
</comment>
<evidence type="ECO:0000256" key="4">
    <source>
        <dbReference type="ARBA" id="ARBA00022475"/>
    </source>
</evidence>
<feature type="transmembrane region" description="Helical" evidence="9">
    <location>
        <begin position="230"/>
        <end position="251"/>
    </location>
</feature>
<evidence type="ECO:0000256" key="2">
    <source>
        <dbReference type="ARBA" id="ARBA00010110"/>
    </source>
</evidence>
<keyword evidence="6 9" id="KW-1133">Transmembrane helix</keyword>
<dbReference type="InterPro" id="IPR038770">
    <property type="entry name" value="Na+/solute_symporter_sf"/>
</dbReference>
<reference evidence="11 12" key="2">
    <citation type="submission" date="2019-09" db="EMBL/GenBank/DDBJ databases">
        <title>Complete Genome Sequence and Methylome Analysis of free living Spirochaetas.</title>
        <authorList>
            <person name="Leshcheva N."/>
            <person name="Mikheeva N."/>
        </authorList>
    </citation>
    <scope>NUCLEOTIDE SEQUENCE [LARGE SCALE GENOMIC DNA]</scope>
    <source>
        <strain evidence="11 12">P</strain>
    </source>
</reference>
<feature type="transmembrane region" description="Helical" evidence="9">
    <location>
        <begin position="73"/>
        <end position="91"/>
    </location>
</feature>
<dbReference type="PROSITE" id="PS51371">
    <property type="entry name" value="CBS"/>
    <property type="match status" value="1"/>
</dbReference>
<accession>A0A5C1QB55</accession>
<gene>
    <name evidence="11" type="ORF">EW093_03985</name>
</gene>
<proteinExistence type="inferred from homology"/>
<dbReference type="KEGG" id="sper:EW093_03985"/>
<dbReference type="EMBL" id="CP035807">
    <property type="protein sequence ID" value="QEN03894.1"/>
    <property type="molecule type" value="Genomic_DNA"/>
</dbReference>
<dbReference type="SUPFAM" id="SSF54631">
    <property type="entry name" value="CBS-domain pair"/>
    <property type="match status" value="1"/>
</dbReference>
<feature type="transmembrane region" description="Helical" evidence="9">
    <location>
        <begin position="158"/>
        <end position="179"/>
    </location>
</feature>
<evidence type="ECO:0000256" key="9">
    <source>
        <dbReference type="SAM" id="Phobius"/>
    </source>
</evidence>
<feature type="transmembrane region" description="Helical" evidence="9">
    <location>
        <begin position="12"/>
        <end position="28"/>
    </location>
</feature>
<keyword evidence="4" id="KW-1003">Cell membrane</keyword>
<dbReference type="Pfam" id="PF01758">
    <property type="entry name" value="SBF"/>
    <property type="match status" value="1"/>
</dbReference>
<feature type="domain" description="CBS" evidence="10">
    <location>
        <begin position="329"/>
        <end position="387"/>
    </location>
</feature>
<evidence type="ECO:0000259" key="10">
    <source>
        <dbReference type="PROSITE" id="PS51371"/>
    </source>
</evidence>
<dbReference type="GO" id="GO:0015104">
    <property type="term" value="F:antimonite transmembrane transporter activity"/>
    <property type="evidence" value="ECO:0007669"/>
    <property type="project" value="TreeGrafter"/>
</dbReference>
<dbReference type="InterPro" id="IPR004706">
    <property type="entry name" value="Arsenical-R_Acr3"/>
</dbReference>
<dbReference type="GO" id="GO:0015105">
    <property type="term" value="F:arsenite transmembrane transporter activity"/>
    <property type="evidence" value="ECO:0007669"/>
    <property type="project" value="TreeGrafter"/>
</dbReference>
<feature type="transmembrane region" description="Helical" evidence="9">
    <location>
        <begin position="97"/>
        <end position="119"/>
    </location>
</feature>
<dbReference type="PANTHER" id="PTHR43057">
    <property type="entry name" value="ARSENITE EFFLUX TRANSPORTER"/>
    <property type="match status" value="1"/>
</dbReference>
<dbReference type="OrthoDB" id="1551454at2"/>
<evidence type="ECO:0000313" key="12">
    <source>
        <dbReference type="Proteomes" id="UP000323824"/>
    </source>
</evidence>
<sequence length="446" mass="48614">MINFISLLQKKLVIVIPIVMLLGFLFGIQKDVSFLKGGIIPLTFLMVYPMMVTLPLKKVLEGGDSKVQLTAQFINFAVTPFIAYGLGILFFPNSKFLALGLLLTGLLPTSGMTISWTGMAKGNMAAAVKMTVLGLLIGSLLTPVYIKFLMGASVEIDIIGIFIQVAEIVVLPLILGNITQKILISRFGMAHYQEKLKKNFPPFSTLGVIGIVFVAMALKAKSIMGNPSALLIIFIPLLLLYIINFLISTIIGKMFFKRDDAIALLYGTVLRNLSIALAIAMTAFGKEGADIALVVALGYIIQIQLSAWAVKFTDKVYGPAGVTESSNIMHYGIYTLHSRNTVNDALKMLATEDIHSIVVIDDLEKPIGILTQKVIIKLLANKTPKDTVISDCTLEPVITTGLHIPIEKIIKTMDENQEFKVLVTDVKENIIGVLTASDIIKSTINK</sequence>
<name>A0A5C1QB55_9SPIO</name>
<evidence type="ECO:0000256" key="5">
    <source>
        <dbReference type="ARBA" id="ARBA00022692"/>
    </source>
</evidence>
<dbReference type="PANTHER" id="PTHR43057:SF1">
    <property type="entry name" value="ARSENICAL-RESISTANCE PROTEIN 3"/>
    <property type="match status" value="1"/>
</dbReference>
<evidence type="ECO:0000256" key="3">
    <source>
        <dbReference type="ARBA" id="ARBA00022448"/>
    </source>
</evidence>
<dbReference type="CDD" id="cd02205">
    <property type="entry name" value="CBS_pair_SF"/>
    <property type="match status" value="1"/>
</dbReference>
<keyword evidence="7 9" id="KW-0472">Membrane</keyword>
<feature type="transmembrane region" description="Helical" evidence="9">
    <location>
        <begin position="34"/>
        <end position="52"/>
    </location>
</feature>
<dbReference type="GO" id="GO:0005886">
    <property type="term" value="C:plasma membrane"/>
    <property type="evidence" value="ECO:0007669"/>
    <property type="project" value="UniProtKB-SubCell"/>
</dbReference>
<dbReference type="Gene3D" id="3.10.580.10">
    <property type="entry name" value="CBS-domain"/>
    <property type="match status" value="1"/>
</dbReference>
<feature type="transmembrane region" description="Helical" evidence="9">
    <location>
        <begin position="263"/>
        <end position="285"/>
    </location>
</feature>
<reference evidence="11 12" key="1">
    <citation type="submission" date="2019-02" db="EMBL/GenBank/DDBJ databases">
        <authorList>
            <person name="Fomenkov A."/>
            <person name="Dubinina G."/>
            <person name="Grabovich M."/>
            <person name="Vincze T."/>
            <person name="Roberts R.J."/>
        </authorList>
    </citation>
    <scope>NUCLEOTIDE SEQUENCE [LARGE SCALE GENOMIC DNA]</scope>
    <source>
        <strain evidence="11 12">P</strain>
    </source>
</reference>
<dbReference type="AlphaFoldDB" id="A0A5C1QB55"/>